<protein>
    <submittedName>
        <fullName evidence="2">Uncharacterized protein</fullName>
    </submittedName>
</protein>
<proteinExistence type="predicted"/>
<dbReference type="AlphaFoldDB" id="A0A2S9INK0"/>
<reference evidence="2 3" key="1">
    <citation type="submission" date="2018-02" db="EMBL/GenBank/DDBJ databases">
        <title>The draft genome of Phyllobacterium sp. 1N-3.</title>
        <authorList>
            <person name="Liu L."/>
            <person name="Li L."/>
            <person name="Zhang X."/>
            <person name="Wang T."/>
            <person name="Liang L."/>
        </authorList>
    </citation>
    <scope>NUCLEOTIDE SEQUENCE [LARGE SCALE GENOMIC DNA]</scope>
    <source>
        <strain evidence="2 3">1N-3</strain>
    </source>
</reference>
<feature type="region of interest" description="Disordered" evidence="1">
    <location>
        <begin position="111"/>
        <end position="132"/>
    </location>
</feature>
<dbReference type="EMBL" id="PVBR01000014">
    <property type="protein sequence ID" value="PRD42095.1"/>
    <property type="molecule type" value="Genomic_DNA"/>
</dbReference>
<evidence type="ECO:0000313" key="2">
    <source>
        <dbReference type="EMBL" id="PRD42095.1"/>
    </source>
</evidence>
<evidence type="ECO:0000313" key="3">
    <source>
        <dbReference type="Proteomes" id="UP000239434"/>
    </source>
</evidence>
<comment type="caution">
    <text evidence="2">The sequence shown here is derived from an EMBL/GenBank/DDBJ whole genome shotgun (WGS) entry which is preliminary data.</text>
</comment>
<name>A0A2S9INK0_9HYPH</name>
<gene>
    <name evidence="2" type="ORF">C5748_18240</name>
</gene>
<sequence>MCVPRRCKSVPKQGVSVMSTSIAAKEAFDLLNAATTKEWRGWGDTRTAARDRAAKKAGVTPAQAERLWKNWQTMKHPNGDVYRSLRNTYGHLCAWIENAADSVEAKRLAIEESHEVDQSPSPPGEGSVAARD</sequence>
<dbReference type="Proteomes" id="UP000239434">
    <property type="component" value="Unassembled WGS sequence"/>
</dbReference>
<accession>A0A2S9INK0</accession>
<keyword evidence="3" id="KW-1185">Reference proteome</keyword>
<evidence type="ECO:0000256" key="1">
    <source>
        <dbReference type="SAM" id="MobiDB-lite"/>
    </source>
</evidence>
<organism evidence="2 3">
    <name type="scientific">Phyllobacterium phragmitis</name>
    <dbReference type="NCBI Taxonomy" id="2670329"/>
    <lineage>
        <taxon>Bacteria</taxon>
        <taxon>Pseudomonadati</taxon>
        <taxon>Pseudomonadota</taxon>
        <taxon>Alphaproteobacteria</taxon>
        <taxon>Hyphomicrobiales</taxon>
        <taxon>Phyllobacteriaceae</taxon>
        <taxon>Phyllobacterium</taxon>
    </lineage>
</organism>